<dbReference type="Proteomes" id="UP000695562">
    <property type="component" value="Unassembled WGS sequence"/>
</dbReference>
<dbReference type="AlphaFoldDB" id="A0A8J4PU83"/>
<name>A0A8J4PU83_9MYCE</name>
<evidence type="ECO:0000313" key="1">
    <source>
        <dbReference type="EMBL" id="KAF2073536.1"/>
    </source>
</evidence>
<comment type="caution">
    <text evidence="1">The sequence shown here is derived from an EMBL/GenBank/DDBJ whole genome shotgun (WGS) entry which is preliminary data.</text>
</comment>
<keyword evidence="2" id="KW-1185">Reference proteome</keyword>
<protein>
    <submittedName>
        <fullName evidence="1">Uncharacterized protein</fullName>
    </submittedName>
</protein>
<organism evidence="1 2">
    <name type="scientific">Polysphondylium violaceum</name>
    <dbReference type="NCBI Taxonomy" id="133409"/>
    <lineage>
        <taxon>Eukaryota</taxon>
        <taxon>Amoebozoa</taxon>
        <taxon>Evosea</taxon>
        <taxon>Eumycetozoa</taxon>
        <taxon>Dictyostelia</taxon>
        <taxon>Dictyosteliales</taxon>
        <taxon>Dictyosteliaceae</taxon>
        <taxon>Polysphondylium</taxon>
    </lineage>
</organism>
<dbReference type="EMBL" id="AJWJ01000198">
    <property type="protein sequence ID" value="KAF2073536.1"/>
    <property type="molecule type" value="Genomic_DNA"/>
</dbReference>
<accession>A0A8J4PU83</accession>
<reference evidence="1" key="1">
    <citation type="submission" date="2020-01" db="EMBL/GenBank/DDBJ databases">
        <title>Development of genomics and gene disruption for Polysphondylium violaceum indicates a role for the polyketide synthase stlB in stalk morphogenesis.</title>
        <authorList>
            <person name="Narita B."/>
            <person name="Kawabe Y."/>
            <person name="Kin K."/>
            <person name="Saito T."/>
            <person name="Gibbs R."/>
            <person name="Kuspa A."/>
            <person name="Muzny D."/>
            <person name="Queller D."/>
            <person name="Richards S."/>
            <person name="Strassman J."/>
            <person name="Sucgang R."/>
            <person name="Worley K."/>
            <person name="Schaap P."/>
        </authorList>
    </citation>
    <scope>NUCLEOTIDE SEQUENCE</scope>
    <source>
        <strain evidence="1">QSvi11</strain>
    </source>
</reference>
<proteinExistence type="predicted"/>
<evidence type="ECO:0000313" key="2">
    <source>
        <dbReference type="Proteomes" id="UP000695562"/>
    </source>
</evidence>
<sequence>MSLASQFSSERITRNDFFFHDTIDINDNNNLNTKTLKKNSNNDKEILFKKIFNNVVLRNHIFKYFKPPRGYYIYYNGVSYKDDDDMNLDDILKTKDQFFISDKLARYRNIIENSSSSNSSTHTYYKDWLDYPSKIDAKHNIFIQFDDKEKEYEIYRDLFQLFINTRRVGTFAKQIFFSDLLGNVGLKTVSKFIKLSIRDQYLEIKSPDGDYGFFSGCYDPKDRDDIDICLSLKGGDEMLLHSTLFGGNQEIDVQVVKQILLSSQKFNYDLRVKDIDQEVVVVENILDVNVIVREGKPFFISGSQIQDYLVCLIRDFFPCAVKFLTTGTLFTARYSTKTRVVLDIYEYDVAVEVVDQLIKENTRDNLSYIINVVSEDIRILMLFTNEKNESPNTSSILHIDFPDKMVASIDNLEFFIDNYPERLSPAKILENKYIKDIFTFTRILDEMTHGELVKDLIDEVYLMAVAGGNIEFMQYYLDCDPETLMASDIHQQDFFIDIILLGYLFDTQPGNPVYRYLASYYPPLFSKTKISPQRQRYYQESLFCLAIIKLDVGMAKAIYAPLDDTQKERIIKMFGMVTWPAIAHSKSFKEKKKGLLMAEFIKCEFAKFPFIKPYHLCWSLLYFTDQEFCLKMVLNYPPRLQASFLGSLVPGIVRTENSLFHLRHLIDNLAAPQLALLEGKIQKIVVEHLSCPDPPLKCSLYLFEKFQHILNQLSTIDSILTSAIKNNNHLLLHILLHRTHIRLIKPQSPQHEQQILNHVQHQMKSSKFLDSCTYFLFYPDFSHVEPHIDEKIYFLPQPTLSFDFDIRIDKHIDNIFSKNDLICKIIKNSRK</sequence>
<gene>
    <name evidence="1" type="ORF">CYY_005155</name>
</gene>